<feature type="transmembrane region" description="Helical" evidence="6">
    <location>
        <begin position="77"/>
        <end position="99"/>
    </location>
</feature>
<feature type="transmembrane region" description="Helical" evidence="6">
    <location>
        <begin position="290"/>
        <end position="312"/>
    </location>
</feature>
<keyword evidence="3 6" id="KW-0812">Transmembrane</keyword>
<feature type="transmembrane region" description="Helical" evidence="6">
    <location>
        <begin position="12"/>
        <end position="32"/>
    </location>
</feature>
<evidence type="ECO:0000256" key="5">
    <source>
        <dbReference type="ARBA" id="ARBA00023136"/>
    </source>
</evidence>
<feature type="transmembrane region" description="Helical" evidence="6">
    <location>
        <begin position="332"/>
        <end position="349"/>
    </location>
</feature>
<name>A0A2K8U2X1_9GAMM</name>
<dbReference type="KEGG" id="tsy:THSYN_02425"/>
<evidence type="ECO:0000256" key="6">
    <source>
        <dbReference type="SAM" id="Phobius"/>
    </source>
</evidence>
<evidence type="ECO:0000256" key="3">
    <source>
        <dbReference type="ARBA" id="ARBA00022692"/>
    </source>
</evidence>
<evidence type="ECO:0000313" key="7">
    <source>
        <dbReference type="EMBL" id="AUB79930.1"/>
    </source>
</evidence>
<keyword evidence="2" id="KW-1003">Cell membrane</keyword>
<protein>
    <recommendedName>
        <fullName evidence="9">Polysaccharide biosynthesis protein C-terminal domain-containing protein</fullName>
    </recommendedName>
</protein>
<feature type="transmembrane region" description="Helical" evidence="6">
    <location>
        <begin position="356"/>
        <end position="379"/>
    </location>
</feature>
<feature type="transmembrane region" description="Helical" evidence="6">
    <location>
        <begin position="260"/>
        <end position="278"/>
    </location>
</feature>
<feature type="transmembrane region" description="Helical" evidence="6">
    <location>
        <begin position="214"/>
        <end position="240"/>
    </location>
</feature>
<dbReference type="InterPro" id="IPR050833">
    <property type="entry name" value="Poly_Biosynth_Transport"/>
</dbReference>
<evidence type="ECO:0000256" key="4">
    <source>
        <dbReference type="ARBA" id="ARBA00022989"/>
    </source>
</evidence>
<feature type="transmembrane region" description="Helical" evidence="6">
    <location>
        <begin position="119"/>
        <end position="137"/>
    </location>
</feature>
<dbReference type="GO" id="GO:0005886">
    <property type="term" value="C:plasma membrane"/>
    <property type="evidence" value="ECO:0007669"/>
    <property type="project" value="UniProtKB-SubCell"/>
</dbReference>
<feature type="transmembrane region" description="Helical" evidence="6">
    <location>
        <begin position="146"/>
        <end position="165"/>
    </location>
</feature>
<gene>
    <name evidence="7" type="ORF">THSYN_02425</name>
</gene>
<keyword evidence="8" id="KW-1185">Reference proteome</keyword>
<proteinExistence type="predicted"/>
<dbReference type="Pfam" id="PF01943">
    <property type="entry name" value="Polysacc_synt"/>
    <property type="match status" value="1"/>
</dbReference>
<comment type="subcellular location">
    <subcellularLocation>
        <location evidence="1">Cell membrane</location>
        <topology evidence="1">Multi-pass membrane protein</topology>
    </subcellularLocation>
</comment>
<keyword evidence="5 6" id="KW-0472">Membrane</keyword>
<accession>A0A2K8U2X1</accession>
<keyword evidence="4 6" id="KW-1133">Transmembrane helix</keyword>
<dbReference type="AlphaFoldDB" id="A0A2K8U2X1"/>
<evidence type="ECO:0000313" key="8">
    <source>
        <dbReference type="Proteomes" id="UP000232638"/>
    </source>
</evidence>
<organism evidence="7 8">
    <name type="scientific">Candidatus Thiodictyon syntrophicum</name>
    <dbReference type="NCBI Taxonomy" id="1166950"/>
    <lineage>
        <taxon>Bacteria</taxon>
        <taxon>Pseudomonadati</taxon>
        <taxon>Pseudomonadota</taxon>
        <taxon>Gammaproteobacteria</taxon>
        <taxon>Chromatiales</taxon>
        <taxon>Chromatiaceae</taxon>
        <taxon>Thiodictyon</taxon>
    </lineage>
</organism>
<dbReference type="PANTHER" id="PTHR30250">
    <property type="entry name" value="PST FAMILY PREDICTED COLANIC ACID TRANSPORTER"/>
    <property type="match status" value="1"/>
</dbReference>
<dbReference type="EMBL" id="CP020370">
    <property type="protein sequence ID" value="AUB79930.1"/>
    <property type="molecule type" value="Genomic_DNA"/>
</dbReference>
<evidence type="ECO:0000256" key="1">
    <source>
        <dbReference type="ARBA" id="ARBA00004651"/>
    </source>
</evidence>
<dbReference type="Proteomes" id="UP000232638">
    <property type="component" value="Chromosome"/>
</dbReference>
<reference evidence="7 8" key="1">
    <citation type="submission" date="2017-03" db="EMBL/GenBank/DDBJ databases">
        <title>Complete genome sequence of Candidatus 'Thiodictyon syntrophicum' sp. nov. strain Cad16T, a photolithoautotroph purple sulfur bacterium isolated from an alpine meromictic lake.</title>
        <authorList>
            <person name="Luedin S.M."/>
            <person name="Pothier J.F."/>
            <person name="Danza F."/>
            <person name="Storelli N."/>
            <person name="Wittwer M."/>
            <person name="Tonolla M."/>
        </authorList>
    </citation>
    <scope>NUCLEOTIDE SEQUENCE [LARGE SCALE GENOMIC DNA]</scope>
    <source>
        <strain evidence="7 8">Cad16T</strain>
    </source>
</reference>
<dbReference type="PANTHER" id="PTHR30250:SF11">
    <property type="entry name" value="O-ANTIGEN TRANSPORTER-RELATED"/>
    <property type="match status" value="1"/>
</dbReference>
<sequence>MGGALWSVIADALTRATAFAVTVLLARLLGVSDYGRLGLLQTTLQAFSVFATLGLGLTSTRFIACYKVGEPQRAGRVALLALLIGVSFSALATLALWVSAGPLAAIFLELPELALHLRLIAPALVFIGLGGICRAILQGLETFRVIAWLELTVGLCSLTLLVPLVRHLGLTGAVLALVATEVLRALLYASLTARALTRAKIPMGLRGCRGELRVLWRFSLPTALAHALHIPVLWICQSVIAHQPNGTAALGAFFAAQRWLTLVTSLPLAASAAFLPLLSQRANRLGARLTWQLAAIQFSVTIIPAVAVFAAIPSLMPLFGKGFANADANDAVRVLMLLAPGLVVSGVIWQDLVGRGIAWTLLSTTTLWALTMYLTTWLLRDAGALALACAMLAGYGVQLLANTLIVLILQWSSSTAFRSVRNDKLL</sequence>
<feature type="transmembrane region" description="Helical" evidence="6">
    <location>
        <begin position="171"/>
        <end position="193"/>
    </location>
</feature>
<feature type="transmembrane region" description="Helical" evidence="6">
    <location>
        <begin position="44"/>
        <end position="65"/>
    </location>
</feature>
<feature type="transmembrane region" description="Helical" evidence="6">
    <location>
        <begin position="385"/>
        <end position="409"/>
    </location>
</feature>
<evidence type="ECO:0000256" key="2">
    <source>
        <dbReference type="ARBA" id="ARBA00022475"/>
    </source>
</evidence>
<dbReference type="InterPro" id="IPR002797">
    <property type="entry name" value="Polysacc_synth"/>
</dbReference>
<evidence type="ECO:0008006" key="9">
    <source>
        <dbReference type="Google" id="ProtNLM"/>
    </source>
</evidence>